<sequence length="209" mass="24674">MSNKYGIPEDELKKIRARDKACVYCHKAMEEYSHAKGVSKDKATIEHLNKDGPFYWNKSIIFDSSTVAICCGSCNSSRGKKELLDWFKTQYCINRNRAINENTVTELVREYICTKKYLKTFTIDQLSNQLRQLIENSKWTFAKTMPGIPHCYIVKDNLSEADKEQFDELKWFIRKNGYAENFYPKQYKYFNINNYKYWLVGNILNRATT</sequence>
<accession>A0A0G0JY56</accession>
<dbReference type="Proteomes" id="UP000034701">
    <property type="component" value="Unassembled WGS sequence"/>
</dbReference>
<comment type="caution">
    <text evidence="1">The sequence shown here is derived from an EMBL/GenBank/DDBJ whole genome shotgun (WGS) entry which is preliminary data.</text>
</comment>
<gene>
    <name evidence="1" type="ORF">US45_C0012G0005</name>
</gene>
<name>A0A0G0JY56_9BACT</name>
<evidence type="ECO:0000313" key="2">
    <source>
        <dbReference type="Proteomes" id="UP000034701"/>
    </source>
</evidence>
<reference evidence="1 2" key="1">
    <citation type="journal article" date="2015" name="Nature">
        <title>rRNA introns, odd ribosomes, and small enigmatic genomes across a large radiation of phyla.</title>
        <authorList>
            <person name="Brown C.T."/>
            <person name="Hug L.A."/>
            <person name="Thomas B.C."/>
            <person name="Sharon I."/>
            <person name="Castelle C.J."/>
            <person name="Singh A."/>
            <person name="Wilkins M.J."/>
            <person name="Williams K.H."/>
            <person name="Banfield J.F."/>
        </authorList>
    </citation>
    <scope>NUCLEOTIDE SEQUENCE [LARGE SCALE GENOMIC DNA]</scope>
</reference>
<dbReference type="AlphaFoldDB" id="A0A0G0JY56"/>
<evidence type="ECO:0008006" key="3">
    <source>
        <dbReference type="Google" id="ProtNLM"/>
    </source>
</evidence>
<dbReference type="EMBL" id="LBTA01000012">
    <property type="protein sequence ID" value="KKQ33291.1"/>
    <property type="molecule type" value="Genomic_DNA"/>
</dbReference>
<organism evidence="1 2">
    <name type="scientific">Candidatus Nomurabacteria bacterium GW2011_GWA1_37_20</name>
    <dbReference type="NCBI Taxonomy" id="1618729"/>
    <lineage>
        <taxon>Bacteria</taxon>
        <taxon>Candidatus Nomuraibacteriota</taxon>
    </lineage>
</organism>
<proteinExistence type="predicted"/>
<protein>
    <recommendedName>
        <fullName evidence="3">HNH domain-containing protein</fullName>
    </recommendedName>
</protein>
<evidence type="ECO:0000313" key="1">
    <source>
        <dbReference type="EMBL" id="KKQ33291.1"/>
    </source>
</evidence>
<dbReference type="Gene3D" id="1.10.30.50">
    <property type="match status" value="1"/>
</dbReference>